<evidence type="ECO:0000313" key="5">
    <source>
        <dbReference type="EMBL" id="MDO6405911.1"/>
    </source>
</evidence>
<protein>
    <submittedName>
        <fullName evidence="6">Amylovoran biosynthesis protein AmsE</fullName>
    </submittedName>
    <submittedName>
        <fullName evidence="5">Glycosyltransferase</fullName>
        <ecNumber evidence="5">2.4.-.-</ecNumber>
    </submittedName>
</protein>
<keyword evidence="8" id="KW-1185">Reference proteome</keyword>
<dbReference type="PANTHER" id="PTHR43685">
    <property type="entry name" value="GLYCOSYLTRANSFERASE"/>
    <property type="match status" value="1"/>
</dbReference>
<reference evidence="7" key="1">
    <citation type="submission" date="2017-11" db="EMBL/GenBank/DDBJ databases">
        <title>Genome sequence of Pantoea sp. MSR2.</title>
        <authorList>
            <person name="Nascimento F.X."/>
        </authorList>
    </citation>
    <scope>NUCLEOTIDE SEQUENCE [LARGE SCALE GENOMIC DNA]</scope>
    <source>
        <strain evidence="7">MSR2</strain>
    </source>
</reference>
<keyword evidence="3 5" id="KW-0808">Transferase</keyword>
<dbReference type="Gene3D" id="3.90.550.10">
    <property type="entry name" value="Spore Coat Polysaccharide Biosynthesis Protein SpsA, Chain A"/>
    <property type="match status" value="1"/>
</dbReference>
<dbReference type="GO" id="GO:0016757">
    <property type="term" value="F:glycosyltransferase activity"/>
    <property type="evidence" value="ECO:0007669"/>
    <property type="project" value="UniProtKB-KW"/>
</dbReference>
<evidence type="ECO:0000256" key="3">
    <source>
        <dbReference type="ARBA" id="ARBA00022679"/>
    </source>
</evidence>
<organism evidence="6 7">
    <name type="scientific">Pantoea phytobeneficialis</name>
    <dbReference type="NCBI Taxonomy" id="2052056"/>
    <lineage>
        <taxon>Bacteria</taxon>
        <taxon>Pseudomonadati</taxon>
        <taxon>Pseudomonadota</taxon>
        <taxon>Gammaproteobacteria</taxon>
        <taxon>Enterobacterales</taxon>
        <taxon>Erwiniaceae</taxon>
        <taxon>Pantoea</taxon>
    </lineage>
</organism>
<name>A0AAP9H274_9GAMM</name>
<dbReference type="EC" id="2.4.-.-" evidence="5"/>
<dbReference type="PANTHER" id="PTHR43685:SF5">
    <property type="entry name" value="GLYCOSYLTRANSFERASE EPSE-RELATED"/>
    <property type="match status" value="1"/>
</dbReference>
<dbReference type="EMBL" id="JAUOOM010000003">
    <property type="protein sequence ID" value="MDO6405911.1"/>
    <property type="molecule type" value="Genomic_DNA"/>
</dbReference>
<dbReference type="RefSeq" id="WP_208724629.1">
    <property type="nucleotide sequence ID" value="NZ_CP024636.1"/>
</dbReference>
<dbReference type="InterPro" id="IPR050834">
    <property type="entry name" value="Glycosyltransf_2"/>
</dbReference>
<dbReference type="SUPFAM" id="SSF53448">
    <property type="entry name" value="Nucleotide-diphospho-sugar transferases"/>
    <property type="match status" value="1"/>
</dbReference>
<dbReference type="Proteomes" id="UP000424872">
    <property type="component" value="Chromosome"/>
</dbReference>
<dbReference type="AlphaFoldDB" id="A0AAP9H274"/>
<evidence type="ECO:0000259" key="4">
    <source>
        <dbReference type="Pfam" id="PF00535"/>
    </source>
</evidence>
<dbReference type="InterPro" id="IPR001173">
    <property type="entry name" value="Glyco_trans_2-like"/>
</dbReference>
<evidence type="ECO:0000313" key="8">
    <source>
        <dbReference type="Proteomes" id="UP001171299"/>
    </source>
</evidence>
<evidence type="ECO:0000256" key="1">
    <source>
        <dbReference type="ARBA" id="ARBA00006739"/>
    </source>
</evidence>
<dbReference type="KEGG" id="ppho:CTZ24_01785"/>
<sequence>MLQQHFSVLMSLYYKESAENLDSCFRSLEQQTLQPTEIVLVMDGPVGPLLEKVVSRWEDKLPIHRVQLETNIGLGLALAEGMKHCSYEYIARMDTDDICLPHRFQRQMTFMSENNDVALLGSAVIEFDEEGQHRLKRLPELHADIKHFSRFKNPFNHMSVVFRKSVVDHVGGYQHHLFMEDYNLWLRIIAENYTTHNLTDILLNVRAGSGMLKKRRGLNYIKSEVSLFNLKRKLKTASVVNNLAAFLVRVSTRVAPEKFLELLYRVDRAKI</sequence>
<dbReference type="EMBL" id="CP024636">
    <property type="protein sequence ID" value="QGR05198.1"/>
    <property type="molecule type" value="Genomic_DNA"/>
</dbReference>
<gene>
    <name evidence="6" type="ORF">CTZ24_01785</name>
    <name evidence="5" type="ORF">Q3404_04915</name>
</gene>
<reference evidence="5" key="3">
    <citation type="submission" date="2023-07" db="EMBL/GenBank/DDBJ databases">
        <title>The extreme plant-growth-promoting properties of Pantoea phytobeneficialis PF55 revealed by functional and genomic analysis.</title>
        <authorList>
            <person name="Nascimento F.X."/>
            <person name="Marcio R.J."/>
        </authorList>
    </citation>
    <scope>NUCLEOTIDE SEQUENCE</scope>
    <source>
        <strain evidence="5">PF55</strain>
    </source>
</reference>
<accession>A0AAP9H274</accession>
<proteinExistence type="inferred from homology"/>
<comment type="similarity">
    <text evidence="1">Belongs to the glycosyltransferase 2 family.</text>
</comment>
<reference evidence="6" key="2">
    <citation type="journal article" date="2020" name="Environ. Microbiol.">
        <title>The extreme plant-growth-promoting properties of Pantoea phytobeneficialis MSR2 revealed by functional and genomic analysis.</title>
        <authorList>
            <person name="Nascimento F.X."/>
            <person name="Hernandez A.G."/>
            <person name="Glick B.R."/>
            <person name="Rossi M.J."/>
        </authorList>
    </citation>
    <scope>NUCLEOTIDE SEQUENCE</scope>
    <source>
        <strain evidence="6">MSR2</strain>
    </source>
</reference>
<dbReference type="InterPro" id="IPR029044">
    <property type="entry name" value="Nucleotide-diphossugar_trans"/>
</dbReference>
<feature type="domain" description="Glycosyltransferase 2-like" evidence="4">
    <location>
        <begin position="14"/>
        <end position="157"/>
    </location>
</feature>
<keyword evidence="2 5" id="KW-0328">Glycosyltransferase</keyword>
<evidence type="ECO:0000313" key="7">
    <source>
        <dbReference type="Proteomes" id="UP000424872"/>
    </source>
</evidence>
<dbReference type="Pfam" id="PF00535">
    <property type="entry name" value="Glycos_transf_2"/>
    <property type="match status" value="1"/>
</dbReference>
<evidence type="ECO:0000256" key="2">
    <source>
        <dbReference type="ARBA" id="ARBA00022676"/>
    </source>
</evidence>
<dbReference type="Proteomes" id="UP001171299">
    <property type="component" value="Unassembled WGS sequence"/>
</dbReference>
<evidence type="ECO:0000313" key="6">
    <source>
        <dbReference type="EMBL" id="QGR05198.1"/>
    </source>
</evidence>